<dbReference type="OMA" id="QQPFNAK"/>
<dbReference type="KEGG" id="hro:HELRODRAFT_65589"/>
<dbReference type="PRINTS" id="PR01546">
    <property type="entry name" value="YEAST73DUF"/>
</dbReference>
<dbReference type="GO" id="GO:0016192">
    <property type="term" value="P:vesicle-mediated transport"/>
    <property type="evidence" value="ECO:0007669"/>
    <property type="project" value="InterPro"/>
</dbReference>
<evidence type="ECO:0000259" key="3">
    <source>
        <dbReference type="Pfam" id="PF19036"/>
    </source>
</evidence>
<keyword evidence="8" id="KW-1185">Reference proteome</keyword>
<comment type="similarity">
    <text evidence="1 2">Belongs to the MON1/SAND family.</text>
</comment>
<dbReference type="InParanoid" id="T1FYA3"/>
<accession>T1FYA3</accession>
<protein>
    <recommendedName>
        <fullName evidence="2">Vacuolar fusion protein MON1 homolog</fullName>
    </recommendedName>
</protein>
<dbReference type="Pfam" id="PF19037">
    <property type="entry name" value="Fuz_longin_2"/>
    <property type="match status" value="1"/>
</dbReference>
<dbReference type="GeneID" id="20213801"/>
<dbReference type="InterPro" id="IPR043972">
    <property type="entry name" value="FUZ/MON1/HPS1_longin_1"/>
</dbReference>
<feature type="domain" description="FUZ/MON1/HPS1 third Longin" evidence="5">
    <location>
        <begin position="307"/>
        <end position="407"/>
    </location>
</feature>
<dbReference type="AlphaFoldDB" id="T1FYA3"/>
<dbReference type="GO" id="GO:0035658">
    <property type="term" value="C:Mon1-Ccz1 complex"/>
    <property type="evidence" value="ECO:0000318"/>
    <property type="project" value="GO_Central"/>
</dbReference>
<dbReference type="eggNOG" id="KOG0997">
    <property type="taxonomic scope" value="Eukaryota"/>
</dbReference>
<dbReference type="OrthoDB" id="272411at2759"/>
<evidence type="ECO:0000259" key="4">
    <source>
        <dbReference type="Pfam" id="PF19037"/>
    </source>
</evidence>
<evidence type="ECO:0000313" key="8">
    <source>
        <dbReference type="Proteomes" id="UP000015101"/>
    </source>
</evidence>
<dbReference type="RefSeq" id="XP_009019722.1">
    <property type="nucleotide sequence ID" value="XM_009021474.1"/>
</dbReference>
<evidence type="ECO:0000256" key="2">
    <source>
        <dbReference type="RuleBase" id="RU367048"/>
    </source>
</evidence>
<reference evidence="6 8" key="2">
    <citation type="journal article" date="2013" name="Nature">
        <title>Insights into bilaterian evolution from three spiralian genomes.</title>
        <authorList>
            <person name="Simakov O."/>
            <person name="Marletaz F."/>
            <person name="Cho S.J."/>
            <person name="Edsinger-Gonzales E."/>
            <person name="Havlak P."/>
            <person name="Hellsten U."/>
            <person name="Kuo D.H."/>
            <person name="Larsson T."/>
            <person name="Lv J."/>
            <person name="Arendt D."/>
            <person name="Savage R."/>
            <person name="Osoegawa K."/>
            <person name="de Jong P."/>
            <person name="Grimwood J."/>
            <person name="Chapman J.A."/>
            <person name="Shapiro H."/>
            <person name="Aerts A."/>
            <person name="Otillar R.P."/>
            <person name="Terry A.Y."/>
            <person name="Boore J.L."/>
            <person name="Grigoriev I.V."/>
            <person name="Lindberg D.R."/>
            <person name="Seaver E.C."/>
            <person name="Weisblat D.A."/>
            <person name="Putnam N.H."/>
            <person name="Rokhsar D.S."/>
        </authorList>
    </citation>
    <scope>NUCLEOTIDE SEQUENCE</scope>
</reference>
<dbReference type="GO" id="GO:0006623">
    <property type="term" value="P:protein targeting to vacuole"/>
    <property type="evidence" value="ECO:0007669"/>
    <property type="project" value="UniProtKB-UniRule"/>
</dbReference>
<proteinExistence type="inferred from homology"/>
<dbReference type="Pfam" id="PF19036">
    <property type="entry name" value="Fuz_longin_1"/>
    <property type="match status" value="1"/>
</dbReference>
<dbReference type="InterPro" id="IPR043971">
    <property type="entry name" value="FUZ/MON1/HPS1_longin_2"/>
</dbReference>
<gene>
    <name evidence="7" type="primary">20213801</name>
    <name evidence="6" type="ORF">HELRODRAFT_65589</name>
</gene>
<dbReference type="EnsemblMetazoa" id="HelroT65589">
    <property type="protein sequence ID" value="HelroP65589"/>
    <property type="gene ID" value="HelroG65589"/>
</dbReference>
<dbReference type="Proteomes" id="UP000015101">
    <property type="component" value="Unassembled WGS sequence"/>
</dbReference>
<organism evidence="7 8">
    <name type="scientific">Helobdella robusta</name>
    <name type="common">Californian leech</name>
    <dbReference type="NCBI Taxonomy" id="6412"/>
    <lineage>
        <taxon>Eukaryota</taxon>
        <taxon>Metazoa</taxon>
        <taxon>Spiralia</taxon>
        <taxon>Lophotrochozoa</taxon>
        <taxon>Annelida</taxon>
        <taxon>Clitellata</taxon>
        <taxon>Hirudinea</taxon>
        <taxon>Rhynchobdellida</taxon>
        <taxon>Glossiphoniidae</taxon>
        <taxon>Helobdella</taxon>
    </lineage>
</organism>
<dbReference type="InterPro" id="IPR043970">
    <property type="entry name" value="FUZ/MON1/HPS1_longin_3"/>
</dbReference>
<dbReference type="PANTHER" id="PTHR13027">
    <property type="entry name" value="SAND PROTEIN-RELATED"/>
    <property type="match status" value="1"/>
</dbReference>
<evidence type="ECO:0000313" key="7">
    <source>
        <dbReference type="EnsemblMetazoa" id="HelroP65589"/>
    </source>
</evidence>
<comment type="function">
    <text evidence="2">Plays an important role in membrane trafficking through the secretory apparatus.</text>
</comment>
<reference evidence="7" key="3">
    <citation type="submission" date="2015-06" db="UniProtKB">
        <authorList>
            <consortium name="EnsemblMetazoa"/>
        </authorList>
    </citation>
    <scope>IDENTIFICATION</scope>
</reference>
<dbReference type="CTD" id="20213801"/>
<evidence type="ECO:0000259" key="5">
    <source>
        <dbReference type="Pfam" id="PF19038"/>
    </source>
</evidence>
<feature type="domain" description="FUZ/MON1/HPS1 second Longin" evidence="4">
    <location>
        <begin position="178"/>
        <end position="275"/>
    </location>
</feature>
<sequence length="418" mass="48334">WRQHKKHVFILSCAGKPIYTRYGDEDQQASLFGTLLTLSQFLQHTTNHHTEKDVLKCICAGQHRIMFMSQEFMVLVIVSQSLPGQHPEPSHSLMQQLSYIYYQVISILSYSRMKVVYEQRPNYDLRRLLSGAEKFIDSLLESMDRDPGYLLCSVKCLPLDVSERESIAQAISTNAKIKDLVFALLISGNQLIALIRLKQYLLHPIDLHVLFNLVTSSESFKHAESWTPICLPKFDPNGYLHCHISYLDDACKVCLLLLSVNKDSFYVLSECKNRIKEKLTKLNSLNCLSELLSKSSYYQVSHCGIPGLLHFIYKARTTGQFTEPEHSGPYLDQENRERLFSLFRYIYGLMHTPSRPLKIYYHVGSKENILAWVTNHFDMYAVFSPLATKNQAIQMVNKLLKWIKKEENRLFVLSSHII</sequence>
<reference evidence="8" key="1">
    <citation type="submission" date="2012-12" db="EMBL/GenBank/DDBJ databases">
        <authorList>
            <person name="Hellsten U."/>
            <person name="Grimwood J."/>
            <person name="Chapman J.A."/>
            <person name="Shapiro H."/>
            <person name="Aerts A."/>
            <person name="Otillar R.P."/>
            <person name="Terry A.Y."/>
            <person name="Boore J.L."/>
            <person name="Simakov O."/>
            <person name="Marletaz F."/>
            <person name="Cho S.-J."/>
            <person name="Edsinger-Gonzales E."/>
            <person name="Havlak P."/>
            <person name="Kuo D.-H."/>
            <person name="Larsson T."/>
            <person name="Lv J."/>
            <person name="Arendt D."/>
            <person name="Savage R."/>
            <person name="Osoegawa K."/>
            <person name="de Jong P."/>
            <person name="Lindberg D.R."/>
            <person name="Seaver E.C."/>
            <person name="Weisblat D.A."/>
            <person name="Putnam N.H."/>
            <person name="Grigoriev I.V."/>
            <person name="Rokhsar D.S."/>
        </authorList>
    </citation>
    <scope>NUCLEOTIDE SEQUENCE</scope>
</reference>
<dbReference type="EMBL" id="AMQM01000843">
    <property type="status" value="NOT_ANNOTATED_CDS"/>
    <property type="molecule type" value="Genomic_DNA"/>
</dbReference>
<evidence type="ECO:0000313" key="6">
    <source>
        <dbReference type="EMBL" id="ESO02314.1"/>
    </source>
</evidence>
<evidence type="ECO:0000256" key="1">
    <source>
        <dbReference type="ARBA" id="ARBA00008968"/>
    </source>
</evidence>
<dbReference type="InterPro" id="IPR004353">
    <property type="entry name" value="Mon1"/>
</dbReference>
<dbReference type="HOGENOM" id="CLU_014574_3_0_1"/>
<feature type="domain" description="FUZ/MON1/HPS1 first Longin" evidence="3">
    <location>
        <begin position="6"/>
        <end position="139"/>
    </location>
</feature>
<dbReference type="Pfam" id="PF19038">
    <property type="entry name" value="Fuz_longin_3"/>
    <property type="match status" value="1"/>
</dbReference>
<dbReference type="FunCoup" id="T1FYA3">
    <property type="interactions" value="692"/>
</dbReference>
<dbReference type="PANTHER" id="PTHR13027:SF7">
    <property type="entry name" value="VACUOLAR FUSION PROTEIN MON1 HOMOLOG"/>
    <property type="match status" value="1"/>
</dbReference>
<dbReference type="STRING" id="6412.T1FYA3"/>
<dbReference type="EMBL" id="KB096742">
    <property type="protein sequence ID" value="ESO02314.1"/>
    <property type="molecule type" value="Genomic_DNA"/>
</dbReference>
<name>T1FYA3_HELRO</name>